<dbReference type="InterPro" id="IPR013766">
    <property type="entry name" value="Thioredoxin_domain"/>
</dbReference>
<dbReference type="PANTHER" id="PTHR45815">
    <property type="entry name" value="PROTEIN DISULFIDE-ISOMERASE A6"/>
    <property type="match status" value="1"/>
</dbReference>
<dbReference type="EC" id="5.3.4.1" evidence="3"/>
<dbReference type="GO" id="GO:0003756">
    <property type="term" value="F:protein disulfide isomerase activity"/>
    <property type="evidence" value="ECO:0007669"/>
    <property type="project" value="UniProtKB-EC"/>
</dbReference>
<evidence type="ECO:0000256" key="1">
    <source>
        <dbReference type="ARBA" id="ARBA00001182"/>
    </source>
</evidence>
<dbReference type="Gene3D" id="3.40.30.10">
    <property type="entry name" value="Glutaredoxin"/>
    <property type="match status" value="2"/>
</dbReference>
<organism evidence="9 10">
    <name type="scientific">Mortierella alpina</name>
    <name type="common">Oleaginous fungus</name>
    <name type="synonym">Mortierella renispora</name>
    <dbReference type="NCBI Taxonomy" id="64518"/>
    <lineage>
        <taxon>Eukaryota</taxon>
        <taxon>Fungi</taxon>
        <taxon>Fungi incertae sedis</taxon>
        <taxon>Mucoromycota</taxon>
        <taxon>Mortierellomycotina</taxon>
        <taxon>Mortierellomycetes</taxon>
        <taxon>Mortierellales</taxon>
        <taxon>Mortierellaceae</taxon>
        <taxon>Mortierella</taxon>
    </lineage>
</organism>
<dbReference type="Proteomes" id="UP000717515">
    <property type="component" value="Unassembled WGS sequence"/>
</dbReference>
<dbReference type="Pfam" id="PF24541">
    <property type="entry name" value="Thioredox_PDIA6_C"/>
    <property type="match status" value="1"/>
</dbReference>
<dbReference type="PROSITE" id="PS00194">
    <property type="entry name" value="THIOREDOXIN_1"/>
    <property type="match status" value="1"/>
</dbReference>
<evidence type="ECO:0000256" key="2">
    <source>
        <dbReference type="ARBA" id="ARBA00004319"/>
    </source>
</evidence>
<feature type="compositionally biased region" description="Basic and acidic residues" evidence="7">
    <location>
        <begin position="312"/>
        <end position="324"/>
    </location>
</feature>
<evidence type="ECO:0000256" key="3">
    <source>
        <dbReference type="ARBA" id="ARBA00012723"/>
    </source>
</evidence>
<dbReference type="InterPro" id="IPR017937">
    <property type="entry name" value="Thioredoxin_CS"/>
</dbReference>
<reference evidence="9" key="1">
    <citation type="submission" date="2021-07" db="EMBL/GenBank/DDBJ databases">
        <title>Draft genome of Mortierella alpina, strain LL118, isolated from an aspen leaf litter sample.</title>
        <authorList>
            <person name="Yang S."/>
            <person name="Vinatzer B.A."/>
        </authorList>
    </citation>
    <scope>NUCLEOTIDE SEQUENCE</scope>
    <source>
        <strain evidence="9">LL118</strain>
    </source>
</reference>
<dbReference type="PROSITE" id="PS51352">
    <property type="entry name" value="THIOREDOXIN_2"/>
    <property type="match status" value="1"/>
</dbReference>
<dbReference type="InterPro" id="IPR036249">
    <property type="entry name" value="Thioredoxin-like_sf"/>
</dbReference>
<evidence type="ECO:0000313" key="10">
    <source>
        <dbReference type="Proteomes" id="UP000717515"/>
    </source>
</evidence>
<feature type="domain" description="Thioredoxin" evidence="8">
    <location>
        <begin position="52"/>
        <end position="182"/>
    </location>
</feature>
<feature type="compositionally biased region" description="Basic and acidic residues" evidence="7">
    <location>
        <begin position="292"/>
        <end position="304"/>
    </location>
</feature>
<proteinExistence type="predicted"/>
<sequence length="497" mass="54931">MKRVQEGLLSFVLSSTHLSPHHSFPPTVIPSIHTSIHTSMKHSLTSIALGALLLSQSVLAGLYSAKDSVVDLTTHNFQSEVMDSDHVVMVEFYAPWCGHCKNLVPQYKAAAENLRGIAKLGAIDCDNDMNKPLCSQYGIQGFPTIKVFPPSKSGKKGVKYPQDYQGERTAAAMAKHVVKLLPNDIQLVSSNPSSEKITNIDEFAANDSKPRALLFTEKAESSAMYKGLATGLKGRMSVAEMRKPSEEVKKKFKITKLPTLVVFSKGSQEPSLYSGAMKQAPIAEFLNQHAEPAQDTKTTDDSGSQKKSSSSSEKKPATESKQEEPIAIIFDPEVRQIVDQAQFDKECLNKRGSCVIAFLVVESEYPESVELHEHNLDILRQVKKAAHEANKPQHFMWMSALDSNVNALRDQFQISSDVPGLLLIHPTKKAFVPFIGRFDVEGIKEWLSDASTGRARAFPYTFDVVLEGQSQETKADEDGSEKHEEKTEPKTNVKDEL</sequence>
<feature type="region of interest" description="Disordered" evidence="7">
    <location>
        <begin position="291"/>
        <end position="325"/>
    </location>
</feature>
<comment type="catalytic activity">
    <reaction evidence="1">
        <text>Catalyzes the rearrangement of -S-S- bonds in proteins.</text>
        <dbReference type="EC" id="5.3.4.1"/>
    </reaction>
</comment>
<comment type="subcellular location">
    <subcellularLocation>
        <location evidence="2">Endoplasmic reticulum lumen</location>
    </subcellularLocation>
</comment>
<name>A0A9P8CZJ7_MORAP</name>
<dbReference type="GO" id="GO:0005788">
    <property type="term" value="C:endoplasmic reticulum lumen"/>
    <property type="evidence" value="ECO:0007669"/>
    <property type="project" value="UniProtKB-SubCell"/>
</dbReference>
<feature type="region of interest" description="Disordered" evidence="7">
    <location>
        <begin position="469"/>
        <end position="497"/>
    </location>
</feature>
<evidence type="ECO:0000259" key="8">
    <source>
        <dbReference type="PROSITE" id="PS51352"/>
    </source>
</evidence>
<dbReference type="PRINTS" id="PR00421">
    <property type="entry name" value="THIOREDOXIN"/>
</dbReference>
<keyword evidence="6" id="KW-0676">Redox-active center</keyword>
<evidence type="ECO:0000256" key="6">
    <source>
        <dbReference type="ARBA" id="ARBA00023284"/>
    </source>
</evidence>
<evidence type="ECO:0000256" key="7">
    <source>
        <dbReference type="SAM" id="MobiDB-lite"/>
    </source>
</evidence>
<protein>
    <recommendedName>
        <fullName evidence="3">protein disulfide-isomerase</fullName>
        <ecNumber evidence="3">5.3.4.1</ecNumber>
    </recommendedName>
</protein>
<dbReference type="PANTHER" id="PTHR45815:SF3">
    <property type="entry name" value="PROTEIN DISULFIDE-ISOMERASE A6"/>
    <property type="match status" value="1"/>
</dbReference>
<evidence type="ECO:0000256" key="5">
    <source>
        <dbReference type="ARBA" id="ARBA00023235"/>
    </source>
</evidence>
<dbReference type="GO" id="GO:0015035">
    <property type="term" value="F:protein-disulfide reductase activity"/>
    <property type="evidence" value="ECO:0007669"/>
    <property type="project" value="TreeGrafter"/>
</dbReference>
<dbReference type="Pfam" id="PF00085">
    <property type="entry name" value="Thioredoxin"/>
    <property type="match status" value="1"/>
</dbReference>
<feature type="compositionally biased region" description="Basic and acidic residues" evidence="7">
    <location>
        <begin position="473"/>
        <end position="497"/>
    </location>
</feature>
<comment type="caution">
    <text evidence="9">The sequence shown here is derived from an EMBL/GenBank/DDBJ whole genome shotgun (WGS) entry which is preliminary data.</text>
</comment>
<dbReference type="SUPFAM" id="SSF52833">
    <property type="entry name" value="Thioredoxin-like"/>
    <property type="match status" value="3"/>
</dbReference>
<keyword evidence="4" id="KW-1015">Disulfide bond</keyword>
<evidence type="ECO:0000313" key="9">
    <source>
        <dbReference type="EMBL" id="KAG9325672.1"/>
    </source>
</evidence>
<keyword evidence="5" id="KW-0413">Isomerase</keyword>
<accession>A0A9P8CZJ7</accession>
<dbReference type="GO" id="GO:0034976">
    <property type="term" value="P:response to endoplasmic reticulum stress"/>
    <property type="evidence" value="ECO:0007669"/>
    <property type="project" value="TreeGrafter"/>
</dbReference>
<dbReference type="EMBL" id="JAIFTL010000035">
    <property type="protein sequence ID" value="KAG9325672.1"/>
    <property type="molecule type" value="Genomic_DNA"/>
</dbReference>
<dbReference type="InterPro" id="IPR057305">
    <property type="entry name" value="Thioredox_PDIA6_C"/>
</dbReference>
<dbReference type="AlphaFoldDB" id="A0A9P8CZJ7"/>
<gene>
    <name evidence="9" type="ORF">KVV02_001156</name>
</gene>
<evidence type="ECO:0000256" key="4">
    <source>
        <dbReference type="ARBA" id="ARBA00023157"/>
    </source>
</evidence>